<dbReference type="GO" id="GO:0006355">
    <property type="term" value="P:regulation of DNA-templated transcription"/>
    <property type="evidence" value="ECO:0007669"/>
    <property type="project" value="InterPro"/>
</dbReference>
<dbReference type="Pfam" id="PF00196">
    <property type="entry name" value="GerE"/>
    <property type="match status" value="1"/>
</dbReference>
<dbReference type="SUPFAM" id="SSF75516">
    <property type="entry name" value="Pheromone-binding domain of LuxR-like quorum-sensing transcription factors"/>
    <property type="match status" value="1"/>
</dbReference>
<evidence type="ECO:0000259" key="4">
    <source>
        <dbReference type="PROSITE" id="PS50043"/>
    </source>
</evidence>
<dbReference type="GO" id="GO:0003677">
    <property type="term" value="F:DNA binding"/>
    <property type="evidence" value="ECO:0007669"/>
    <property type="project" value="UniProtKB-KW"/>
</dbReference>
<keyword evidence="3" id="KW-0804">Transcription</keyword>
<dbReference type="SMART" id="SM00421">
    <property type="entry name" value="HTH_LUXR"/>
    <property type="match status" value="1"/>
</dbReference>
<dbReference type="PROSITE" id="PS00622">
    <property type="entry name" value="HTH_LUXR_1"/>
    <property type="match status" value="1"/>
</dbReference>
<name>A0A840RS64_9BURK</name>
<dbReference type="InterPro" id="IPR016032">
    <property type="entry name" value="Sig_transdc_resp-reg_C-effctor"/>
</dbReference>
<dbReference type="CDD" id="cd06170">
    <property type="entry name" value="LuxR_C_like"/>
    <property type="match status" value="1"/>
</dbReference>
<dbReference type="RefSeq" id="WP_168056341.1">
    <property type="nucleotide sequence ID" value="NZ_JAAOZT010000009.1"/>
</dbReference>
<evidence type="ECO:0000313" key="5">
    <source>
        <dbReference type="EMBL" id="MBB5200002.1"/>
    </source>
</evidence>
<keyword evidence="1" id="KW-0805">Transcription regulation</keyword>
<evidence type="ECO:0000256" key="3">
    <source>
        <dbReference type="ARBA" id="ARBA00023163"/>
    </source>
</evidence>
<dbReference type="AlphaFoldDB" id="A0A840RS64"/>
<evidence type="ECO:0000256" key="2">
    <source>
        <dbReference type="ARBA" id="ARBA00023125"/>
    </source>
</evidence>
<dbReference type="InterPro" id="IPR036693">
    <property type="entry name" value="TF_LuxR_autoind-bd_dom_sf"/>
</dbReference>
<dbReference type="InterPro" id="IPR036388">
    <property type="entry name" value="WH-like_DNA-bd_sf"/>
</dbReference>
<organism evidence="5 6">
    <name type="scientific">Glaciimonas immobilis</name>
    <dbReference type="NCBI Taxonomy" id="728004"/>
    <lineage>
        <taxon>Bacteria</taxon>
        <taxon>Pseudomonadati</taxon>
        <taxon>Pseudomonadota</taxon>
        <taxon>Betaproteobacteria</taxon>
        <taxon>Burkholderiales</taxon>
        <taxon>Oxalobacteraceae</taxon>
        <taxon>Glaciimonas</taxon>
    </lineage>
</organism>
<dbReference type="SUPFAM" id="SSF46894">
    <property type="entry name" value="C-terminal effector domain of the bipartite response regulators"/>
    <property type="match status" value="1"/>
</dbReference>
<proteinExistence type="predicted"/>
<dbReference type="InterPro" id="IPR005143">
    <property type="entry name" value="TF_LuxR_autoind-bd_dom"/>
</dbReference>
<dbReference type="Pfam" id="PF03472">
    <property type="entry name" value="Autoind_bind"/>
    <property type="match status" value="1"/>
</dbReference>
<dbReference type="PANTHER" id="PTHR44688">
    <property type="entry name" value="DNA-BINDING TRANSCRIPTIONAL ACTIVATOR DEVR_DOSR"/>
    <property type="match status" value="1"/>
</dbReference>
<comment type="caution">
    <text evidence="5">The sequence shown here is derived from an EMBL/GenBank/DDBJ whole genome shotgun (WGS) entry which is preliminary data.</text>
</comment>
<keyword evidence="2 5" id="KW-0238">DNA-binding</keyword>
<gene>
    <name evidence="5" type="ORF">HNR39_001834</name>
</gene>
<dbReference type="Proteomes" id="UP000571084">
    <property type="component" value="Unassembled WGS sequence"/>
</dbReference>
<sequence length="237" mass="26369">MTGYLINKISDKDVITRTQRIFSSAVQVAKELGYEYCAYGIKAAIPIVKDRGVLFSNYPVSWQDIYDERGYIEIDPAVRYALLNSAPLAWTQKTFETTPHLWADMERAGLHSGWIQSHRVGIGVNALFTVARGSQAVAKRFTKFKRVDLIGLSHLVHKGISKYLAPQFTTESCSEMTKREKEVLKWTALGKTASEIGKILSIADSTVNFHVANVIKKMAVINKTQAAVKATALGLIF</sequence>
<dbReference type="PROSITE" id="PS50043">
    <property type="entry name" value="HTH_LUXR_2"/>
    <property type="match status" value="1"/>
</dbReference>
<dbReference type="Gene3D" id="1.10.10.10">
    <property type="entry name" value="Winged helix-like DNA-binding domain superfamily/Winged helix DNA-binding domain"/>
    <property type="match status" value="1"/>
</dbReference>
<accession>A0A840RS64</accession>
<evidence type="ECO:0000313" key="6">
    <source>
        <dbReference type="Proteomes" id="UP000571084"/>
    </source>
</evidence>
<dbReference type="Gene3D" id="3.30.450.80">
    <property type="entry name" value="Transcription factor LuxR-like, autoinducer-binding domain"/>
    <property type="match status" value="1"/>
</dbReference>
<dbReference type="PANTHER" id="PTHR44688:SF16">
    <property type="entry name" value="DNA-BINDING TRANSCRIPTIONAL ACTIVATOR DEVR_DOSR"/>
    <property type="match status" value="1"/>
</dbReference>
<dbReference type="PRINTS" id="PR00038">
    <property type="entry name" value="HTHLUXR"/>
</dbReference>
<evidence type="ECO:0000256" key="1">
    <source>
        <dbReference type="ARBA" id="ARBA00023015"/>
    </source>
</evidence>
<reference evidence="5 6" key="1">
    <citation type="submission" date="2020-08" db="EMBL/GenBank/DDBJ databases">
        <title>Genomic Encyclopedia of Type Strains, Phase IV (KMG-IV): sequencing the most valuable type-strain genomes for metagenomic binning, comparative biology and taxonomic classification.</title>
        <authorList>
            <person name="Goeker M."/>
        </authorList>
    </citation>
    <scope>NUCLEOTIDE SEQUENCE [LARGE SCALE GENOMIC DNA]</scope>
    <source>
        <strain evidence="5 6">DSM 23240</strain>
    </source>
</reference>
<keyword evidence="6" id="KW-1185">Reference proteome</keyword>
<dbReference type="EMBL" id="JACHHQ010000003">
    <property type="protein sequence ID" value="MBB5200002.1"/>
    <property type="molecule type" value="Genomic_DNA"/>
</dbReference>
<dbReference type="InterPro" id="IPR000792">
    <property type="entry name" value="Tscrpt_reg_LuxR_C"/>
</dbReference>
<feature type="domain" description="HTH luxR-type" evidence="4">
    <location>
        <begin position="169"/>
        <end position="234"/>
    </location>
</feature>
<protein>
    <submittedName>
        <fullName evidence="5">DNA-binding CsgD family transcriptional regulator</fullName>
    </submittedName>
</protein>